<dbReference type="WBParaSite" id="TCONS_00015848.p1">
    <property type="protein sequence ID" value="TCONS_00015848.p1"/>
    <property type="gene ID" value="XLOC_010605"/>
</dbReference>
<comment type="similarity">
    <text evidence="1">Belongs to the type-B carboxylesterase/lipase family.</text>
</comment>
<keyword evidence="2" id="KW-0732">Signal</keyword>
<dbReference type="Gene3D" id="3.40.50.1820">
    <property type="entry name" value="alpha/beta hydrolase"/>
    <property type="match status" value="1"/>
</dbReference>
<reference evidence="5" key="1">
    <citation type="submission" date="2024-02" db="UniProtKB">
        <authorList>
            <consortium name="WormBaseParasite"/>
        </authorList>
    </citation>
    <scope>IDENTIFICATION</scope>
</reference>
<evidence type="ECO:0000256" key="2">
    <source>
        <dbReference type="SAM" id="SignalP"/>
    </source>
</evidence>
<dbReference type="PANTHER" id="PTHR43903">
    <property type="entry name" value="NEUROLIGIN"/>
    <property type="match status" value="1"/>
</dbReference>
<protein>
    <submittedName>
        <fullName evidence="5">COesterase domain-containing protein</fullName>
    </submittedName>
</protein>
<organism evidence="4 5">
    <name type="scientific">Strongyloides stercoralis</name>
    <name type="common">Threadworm</name>
    <dbReference type="NCBI Taxonomy" id="6248"/>
    <lineage>
        <taxon>Eukaryota</taxon>
        <taxon>Metazoa</taxon>
        <taxon>Ecdysozoa</taxon>
        <taxon>Nematoda</taxon>
        <taxon>Chromadorea</taxon>
        <taxon>Rhabditida</taxon>
        <taxon>Tylenchina</taxon>
        <taxon>Panagrolaimomorpha</taxon>
        <taxon>Strongyloidoidea</taxon>
        <taxon>Strongyloididae</taxon>
        <taxon>Strongyloides</taxon>
    </lineage>
</organism>
<dbReference type="SUPFAM" id="SSF53474">
    <property type="entry name" value="alpha/beta-Hydrolases"/>
    <property type="match status" value="1"/>
</dbReference>
<evidence type="ECO:0000259" key="3">
    <source>
        <dbReference type="Pfam" id="PF00135"/>
    </source>
</evidence>
<proteinExistence type="inferred from homology"/>
<dbReference type="Proteomes" id="UP000035681">
    <property type="component" value="Unplaced"/>
</dbReference>
<feature type="chain" id="PRO_5042132188" evidence="2">
    <location>
        <begin position="22"/>
        <end position="551"/>
    </location>
</feature>
<dbReference type="AlphaFoldDB" id="A0AAF5DMN0"/>
<evidence type="ECO:0000256" key="1">
    <source>
        <dbReference type="ARBA" id="ARBA00005964"/>
    </source>
</evidence>
<feature type="domain" description="Carboxylesterase type B" evidence="3">
    <location>
        <begin position="33"/>
        <end position="419"/>
    </location>
</feature>
<dbReference type="InterPro" id="IPR051093">
    <property type="entry name" value="Neuroligin/BSAL"/>
</dbReference>
<name>A0AAF5DMN0_STRER</name>
<feature type="signal peptide" evidence="2">
    <location>
        <begin position="1"/>
        <end position="21"/>
    </location>
</feature>
<evidence type="ECO:0000313" key="4">
    <source>
        <dbReference type="Proteomes" id="UP000035681"/>
    </source>
</evidence>
<dbReference type="InterPro" id="IPR029058">
    <property type="entry name" value="AB_hydrolase_fold"/>
</dbReference>
<accession>A0AAF5DMN0</accession>
<sequence length="551" mass="64975">MYKQFLLFYILIQLYVNVLRCNETKIKINDFYINGISLNNGNIKAYLGIKYAINSEKENRFMNSQFADVNSDFINTSKGAPCYHFNRGKIIEYDESSEDCLNFDLYLPTNKASNTLLPLMVYYTNKPYNLSFVQTYISKEIAIAIVHFREGIFGYFYKGNTNESNDYGHHDIVLSLKWINKYKSYFNITGYITLIAEEDSASQLSWALERNDVENNMFNKVILLNGNKFSERSIPSNNVRVYSAGLLKQIDCHIPSYSQAIDCLKTKSIEEIKNALENMIFDEIDGIPFKPYNEIKQKPILKKKYHVLLGISKDIMSEYMSIDEFNENYSYRDFKIFLHKLVNDNENINAPLIRRLVLHEYVYGEGNKSDTYYLWKVSRKVLNDKVLRSPLKTLAYDVLTVDNKNKVWLLEYEINNAFEKCIKSTIPEYLEKFCKRLNDYIIRFVKKGSPTENSCNPENPTFPRLGSTKRNYHLILHEDGSVEWEFPFHQKKITFWNNLIPFMNKLELVGKRFPMEDIHNDLLIDKEIPNYYEEDDYQKWHKDINEGHLEL</sequence>
<dbReference type="Pfam" id="PF00135">
    <property type="entry name" value="COesterase"/>
    <property type="match status" value="1"/>
</dbReference>
<keyword evidence="4" id="KW-1185">Reference proteome</keyword>
<evidence type="ECO:0000313" key="5">
    <source>
        <dbReference type="WBParaSite" id="TCONS_00015848.p1"/>
    </source>
</evidence>
<dbReference type="InterPro" id="IPR002018">
    <property type="entry name" value="CarbesteraseB"/>
</dbReference>